<dbReference type="InterPro" id="IPR002528">
    <property type="entry name" value="MATE_fam"/>
</dbReference>
<feature type="transmembrane region" description="Helical" evidence="10">
    <location>
        <begin position="143"/>
        <end position="161"/>
    </location>
</feature>
<evidence type="ECO:0000256" key="9">
    <source>
        <dbReference type="ARBA" id="ARBA00031636"/>
    </source>
</evidence>
<evidence type="ECO:0000256" key="2">
    <source>
        <dbReference type="ARBA" id="ARBA00022448"/>
    </source>
</evidence>
<comment type="subcellular location">
    <subcellularLocation>
        <location evidence="1">Cell inner membrane</location>
        <topology evidence="1">Multi-pass membrane protein</topology>
    </subcellularLocation>
</comment>
<dbReference type="EMBL" id="QEYD01000001">
    <property type="protein sequence ID" value="PWE31548.1"/>
    <property type="molecule type" value="Genomic_DNA"/>
</dbReference>
<feature type="transmembrane region" description="Helical" evidence="10">
    <location>
        <begin position="25"/>
        <end position="43"/>
    </location>
</feature>
<evidence type="ECO:0000256" key="10">
    <source>
        <dbReference type="SAM" id="Phobius"/>
    </source>
</evidence>
<sequence length="459" mass="48470">MAPPPGGASLPPTPVRRSFSANARAVLVLGLPLIGSHVAQFALHVTDTIMLGWYGVTDLAAGALGATVFFVLFTMGIGFSQAVMPMVATSAASGEDTEVRRVTRMGMWLSLIYFVIVLPVFLFSAPILNLLGQDPEVARLGGAYLAIVGWGLAPALLAMVLKSYLAALERTQVVLWATLLGVAVNIGVNWLLIFGNLGFPELGARGAATASVLVQLVTLGALLAYALWLPALRHYQLLVRFWRPDWAALRQVNALGLPIGLALLAETGLFAASAVMMGWLGKEMLAAHSIALEITAMFFMVHLGLSNAATVLVGRARGQRNPEALRAAAKASVVISLAFAVATMGVYLIFAEPMVGLFLKPDDPARAVIVPMGASLLMVAALFQLADGGQVMAMGLLRGMQDTRQPMVIAAVSYWLIGLPAGYALGFILGWEGTGVWLGLVAGLTCAAVALHARFWRSI</sequence>
<dbReference type="NCBIfam" id="TIGR00797">
    <property type="entry name" value="matE"/>
    <property type="match status" value="1"/>
</dbReference>
<feature type="transmembrane region" description="Helical" evidence="10">
    <location>
        <begin position="435"/>
        <end position="456"/>
    </location>
</feature>
<dbReference type="GO" id="GO:0006811">
    <property type="term" value="P:monoatomic ion transport"/>
    <property type="evidence" value="ECO:0007669"/>
    <property type="project" value="UniProtKB-KW"/>
</dbReference>
<keyword evidence="3" id="KW-0050">Antiport</keyword>
<keyword evidence="8 10" id="KW-0472">Membrane</keyword>
<feature type="transmembrane region" description="Helical" evidence="10">
    <location>
        <begin position="63"/>
        <end position="87"/>
    </location>
</feature>
<dbReference type="AlphaFoldDB" id="A0A2U2CI42"/>
<dbReference type="InterPro" id="IPR048279">
    <property type="entry name" value="MdtK-like"/>
</dbReference>
<evidence type="ECO:0000256" key="1">
    <source>
        <dbReference type="ARBA" id="ARBA00004429"/>
    </source>
</evidence>
<accession>A0A2U2CI42</accession>
<evidence type="ECO:0000313" key="11">
    <source>
        <dbReference type="EMBL" id="PWE31548.1"/>
    </source>
</evidence>
<evidence type="ECO:0000256" key="6">
    <source>
        <dbReference type="ARBA" id="ARBA00022989"/>
    </source>
</evidence>
<name>A0A2U2CI42_9RHOB</name>
<evidence type="ECO:0000256" key="5">
    <source>
        <dbReference type="ARBA" id="ARBA00022692"/>
    </source>
</evidence>
<dbReference type="GO" id="GO:0005886">
    <property type="term" value="C:plasma membrane"/>
    <property type="evidence" value="ECO:0007669"/>
    <property type="project" value="UniProtKB-SubCell"/>
</dbReference>
<dbReference type="InterPro" id="IPR050222">
    <property type="entry name" value="MATE_MdtK"/>
</dbReference>
<proteinExistence type="predicted"/>
<feature type="transmembrane region" description="Helical" evidence="10">
    <location>
        <begin position="173"/>
        <end position="192"/>
    </location>
</feature>
<evidence type="ECO:0000256" key="7">
    <source>
        <dbReference type="ARBA" id="ARBA00023065"/>
    </source>
</evidence>
<feature type="transmembrane region" description="Helical" evidence="10">
    <location>
        <begin position="327"/>
        <end position="350"/>
    </location>
</feature>
<comment type="caution">
    <text evidence="11">The sequence shown here is derived from an EMBL/GenBank/DDBJ whole genome shotgun (WGS) entry which is preliminary data.</text>
</comment>
<evidence type="ECO:0000256" key="4">
    <source>
        <dbReference type="ARBA" id="ARBA00022475"/>
    </source>
</evidence>
<evidence type="ECO:0000256" key="3">
    <source>
        <dbReference type="ARBA" id="ARBA00022449"/>
    </source>
</evidence>
<feature type="transmembrane region" description="Helical" evidence="10">
    <location>
        <begin position="212"/>
        <end position="231"/>
    </location>
</feature>
<reference evidence="11 12" key="1">
    <citation type="submission" date="2018-05" db="EMBL/GenBank/DDBJ databases">
        <title>Pararhodobacter marina sp. nov., isolated from deep-sea water of the Indian Ocean.</title>
        <authorList>
            <person name="Lai Q.Sr."/>
            <person name="Liu X."/>
            <person name="Shao Z."/>
        </authorList>
    </citation>
    <scope>NUCLEOTIDE SEQUENCE [LARGE SCALE GENOMIC DNA]</scope>
    <source>
        <strain evidence="11 12">CIC4N-9</strain>
    </source>
</reference>
<organism evidence="11 12">
    <name type="scientific">Pararhodobacter marinus</name>
    <dbReference type="NCBI Taxonomy" id="2184063"/>
    <lineage>
        <taxon>Bacteria</taxon>
        <taxon>Pseudomonadati</taxon>
        <taxon>Pseudomonadota</taxon>
        <taxon>Alphaproteobacteria</taxon>
        <taxon>Rhodobacterales</taxon>
        <taxon>Paracoccaceae</taxon>
        <taxon>Pararhodobacter</taxon>
    </lineage>
</organism>
<evidence type="ECO:0000256" key="8">
    <source>
        <dbReference type="ARBA" id="ARBA00023136"/>
    </source>
</evidence>
<dbReference type="PANTHER" id="PTHR43298:SF2">
    <property type="entry name" value="FMN_FAD EXPORTER YEEO-RELATED"/>
    <property type="match status" value="1"/>
</dbReference>
<dbReference type="Proteomes" id="UP000244940">
    <property type="component" value="Unassembled WGS sequence"/>
</dbReference>
<keyword evidence="6 10" id="KW-1133">Transmembrane helix</keyword>
<gene>
    <name evidence="11" type="ORF">C4N9_00595</name>
</gene>
<dbReference type="CDD" id="cd13131">
    <property type="entry name" value="MATE_NorM_like"/>
    <property type="match status" value="1"/>
</dbReference>
<keyword evidence="4" id="KW-1003">Cell membrane</keyword>
<dbReference type="PANTHER" id="PTHR43298">
    <property type="entry name" value="MULTIDRUG RESISTANCE PROTEIN NORM-RELATED"/>
    <property type="match status" value="1"/>
</dbReference>
<dbReference type="GeneID" id="94363375"/>
<dbReference type="PIRSF" id="PIRSF006603">
    <property type="entry name" value="DinF"/>
    <property type="match status" value="1"/>
</dbReference>
<dbReference type="RefSeq" id="WP_109531349.1">
    <property type="nucleotide sequence ID" value="NZ_CAXPUO010000052.1"/>
</dbReference>
<keyword evidence="2" id="KW-0813">Transport</keyword>
<protein>
    <recommendedName>
        <fullName evidence="9">Multidrug-efflux transporter</fullName>
    </recommendedName>
</protein>
<evidence type="ECO:0000313" key="12">
    <source>
        <dbReference type="Proteomes" id="UP000244940"/>
    </source>
</evidence>
<dbReference type="Pfam" id="PF01554">
    <property type="entry name" value="MatE"/>
    <property type="match status" value="2"/>
</dbReference>
<keyword evidence="12" id="KW-1185">Reference proteome</keyword>
<dbReference type="GO" id="GO:0042910">
    <property type="term" value="F:xenobiotic transmembrane transporter activity"/>
    <property type="evidence" value="ECO:0007669"/>
    <property type="project" value="InterPro"/>
</dbReference>
<feature type="transmembrane region" description="Helical" evidence="10">
    <location>
        <begin position="252"/>
        <end position="279"/>
    </location>
</feature>
<feature type="transmembrane region" description="Helical" evidence="10">
    <location>
        <begin position="285"/>
        <end position="306"/>
    </location>
</feature>
<keyword evidence="7" id="KW-0406">Ion transport</keyword>
<keyword evidence="5 10" id="KW-0812">Transmembrane</keyword>
<feature type="transmembrane region" description="Helical" evidence="10">
    <location>
        <begin position="407"/>
        <end position="429"/>
    </location>
</feature>
<feature type="transmembrane region" description="Helical" evidence="10">
    <location>
        <begin position="108"/>
        <end position="131"/>
    </location>
</feature>
<dbReference type="GO" id="GO:0015297">
    <property type="term" value="F:antiporter activity"/>
    <property type="evidence" value="ECO:0007669"/>
    <property type="project" value="UniProtKB-KW"/>
</dbReference>
<feature type="transmembrane region" description="Helical" evidence="10">
    <location>
        <begin position="365"/>
        <end position="386"/>
    </location>
</feature>
<dbReference type="OrthoDB" id="9780160at2"/>